<protein>
    <submittedName>
        <fullName evidence="1">Phage virion morphogenesis protein</fullName>
    </submittedName>
</protein>
<sequence>MSLTFSMVLDEAEGLAGLDRLTGALGDMTGFMDSVGSALVSGARERISTTSEAPDGSPWPASFRVREEGGKSLWQSGRLLDSVTARPAADHVLVGSNMIYAAVHQFGAVIRAKTAAGLSFGLADGSRHV</sequence>
<gene>
    <name evidence="1" type="ORF">V6590_20705</name>
</gene>
<comment type="caution">
    <text evidence="1">The sequence shown here is derived from an EMBL/GenBank/DDBJ whole genome shotgun (WGS) entry which is preliminary data.</text>
</comment>
<feature type="non-terminal residue" evidence="1">
    <location>
        <position position="129"/>
    </location>
</feature>
<evidence type="ECO:0000313" key="2">
    <source>
        <dbReference type="Proteomes" id="UP001431963"/>
    </source>
</evidence>
<dbReference type="EMBL" id="JBALHR010000041">
    <property type="protein sequence ID" value="MEH7830568.1"/>
    <property type="molecule type" value="Genomic_DNA"/>
</dbReference>
<evidence type="ECO:0000313" key="1">
    <source>
        <dbReference type="EMBL" id="MEH7830568.1"/>
    </source>
</evidence>
<name>A0ABU8C0U1_9RHOB</name>
<proteinExistence type="predicted"/>
<dbReference type="Pfam" id="PF05069">
    <property type="entry name" value="Phage_tail_S"/>
    <property type="match status" value="1"/>
</dbReference>
<accession>A0ABU8C0U1</accession>
<organism evidence="1 2">
    <name type="scientific">Gemmobacter denitrificans</name>
    <dbReference type="NCBI Taxonomy" id="3123040"/>
    <lineage>
        <taxon>Bacteria</taxon>
        <taxon>Pseudomonadati</taxon>
        <taxon>Pseudomonadota</taxon>
        <taxon>Alphaproteobacteria</taxon>
        <taxon>Rhodobacterales</taxon>
        <taxon>Paracoccaceae</taxon>
        <taxon>Gemmobacter</taxon>
    </lineage>
</organism>
<keyword evidence="2" id="KW-1185">Reference proteome</keyword>
<reference evidence="1" key="1">
    <citation type="submission" date="2024-02" db="EMBL/GenBank/DDBJ databases">
        <title>Genome sequences of strain Gemmobacter sp. JM10B15.</title>
        <authorList>
            <person name="Zhang M."/>
        </authorList>
    </citation>
    <scope>NUCLEOTIDE SEQUENCE</scope>
    <source>
        <strain evidence="1">JM10B15</strain>
    </source>
</reference>
<dbReference type="Proteomes" id="UP001431963">
    <property type="component" value="Unassembled WGS sequence"/>
</dbReference>
<dbReference type="RefSeq" id="WP_335425608.1">
    <property type="nucleotide sequence ID" value="NZ_JBALHR010000041.1"/>
</dbReference>
<dbReference type="InterPro" id="IPR006522">
    <property type="entry name" value="Phage_virion_morphogenesis"/>
</dbReference>